<dbReference type="PANTHER" id="PTHR35010:SF4">
    <property type="entry name" value="BLL5781 PROTEIN"/>
    <property type="match status" value="1"/>
</dbReference>
<dbReference type="CDD" id="cd00093">
    <property type="entry name" value="HTH_XRE"/>
    <property type="match status" value="1"/>
</dbReference>
<dbReference type="PANTHER" id="PTHR35010">
    <property type="entry name" value="BLL4672 PROTEIN-RELATED"/>
    <property type="match status" value="1"/>
</dbReference>
<evidence type="ECO:0000313" key="3">
    <source>
        <dbReference type="Proteomes" id="UP001156831"/>
    </source>
</evidence>
<proteinExistence type="predicted"/>
<dbReference type="Gene3D" id="3.30.450.180">
    <property type="match status" value="1"/>
</dbReference>
<gene>
    <name evidence="2" type="ORF">QFW80_06830</name>
</gene>
<organism evidence="2 3">
    <name type="scientific">Luteimonas rhizosphaericola</name>
    <dbReference type="NCBI Taxonomy" id="3042024"/>
    <lineage>
        <taxon>Bacteria</taxon>
        <taxon>Pseudomonadati</taxon>
        <taxon>Pseudomonadota</taxon>
        <taxon>Gammaproteobacteria</taxon>
        <taxon>Lysobacterales</taxon>
        <taxon>Lysobacteraceae</taxon>
        <taxon>Luteimonas</taxon>
    </lineage>
</organism>
<dbReference type="InterPro" id="IPR001387">
    <property type="entry name" value="Cro/C1-type_HTH"/>
</dbReference>
<evidence type="ECO:0000259" key="1">
    <source>
        <dbReference type="PROSITE" id="PS50943"/>
    </source>
</evidence>
<comment type="caution">
    <text evidence="2">The sequence shown here is derived from an EMBL/GenBank/DDBJ whole genome shotgun (WGS) entry which is preliminary data.</text>
</comment>
<evidence type="ECO:0000313" key="2">
    <source>
        <dbReference type="EMBL" id="MDH5830232.1"/>
    </source>
</evidence>
<dbReference type="PROSITE" id="PS50943">
    <property type="entry name" value="HTH_CROC1"/>
    <property type="match status" value="1"/>
</dbReference>
<reference evidence="2 3" key="1">
    <citation type="submission" date="2023-04" db="EMBL/GenBank/DDBJ databases">
        <title>Luteimonas sp. M1R5S18.</title>
        <authorList>
            <person name="Sun J.-Q."/>
        </authorList>
    </citation>
    <scope>NUCLEOTIDE SEQUENCE [LARGE SCALE GENOMIC DNA]</scope>
    <source>
        <strain evidence="2 3">M1R5S18</strain>
    </source>
</reference>
<name>A0ABT6JI85_9GAMM</name>
<dbReference type="EMBL" id="JARXRN010000021">
    <property type="protein sequence ID" value="MDH5830232.1"/>
    <property type="molecule type" value="Genomic_DNA"/>
</dbReference>
<dbReference type="Proteomes" id="UP001156831">
    <property type="component" value="Unassembled WGS sequence"/>
</dbReference>
<accession>A0ABT6JI85</accession>
<sequence>MPESPPLSARADAVAPVGARLREWRLARHFSQLQLALAAETSARHLSCIETGKSQPGRELLARLADALEMPLRERNALLLDAGYAPRFPESALDAPALARIDQAIDAILAQQSPYPAFLINRRWDVLRANAAADRVNRRMLGGRDSAHANILRQFFDPADLRASIANWEEVAGELIGHLHDRVAAAPGDRIARALLDEMLAYPGVPARWRLRDLSTPPSPLLTTVLRRDGMELRFFSTITTFAMPRDITLDELHIECCFPMDEATAAHCRAMAAEAGEAPGGARVSR</sequence>
<dbReference type="SMART" id="SM00530">
    <property type="entry name" value="HTH_XRE"/>
    <property type="match status" value="1"/>
</dbReference>
<dbReference type="Pfam" id="PF13560">
    <property type="entry name" value="HTH_31"/>
    <property type="match status" value="1"/>
</dbReference>
<dbReference type="InterPro" id="IPR041413">
    <property type="entry name" value="MLTR_LBD"/>
</dbReference>
<dbReference type="Pfam" id="PF17765">
    <property type="entry name" value="MLTR_LBD"/>
    <property type="match status" value="1"/>
</dbReference>
<dbReference type="SUPFAM" id="SSF47413">
    <property type="entry name" value="lambda repressor-like DNA-binding domains"/>
    <property type="match status" value="1"/>
</dbReference>
<feature type="domain" description="HTH cro/C1-type" evidence="1">
    <location>
        <begin position="21"/>
        <end position="75"/>
    </location>
</feature>
<dbReference type="RefSeq" id="WP_280600805.1">
    <property type="nucleotide sequence ID" value="NZ_JARXRN010000021.1"/>
</dbReference>
<dbReference type="InterPro" id="IPR010982">
    <property type="entry name" value="Lambda_DNA-bd_dom_sf"/>
</dbReference>
<dbReference type="Gene3D" id="1.10.260.40">
    <property type="entry name" value="lambda repressor-like DNA-binding domains"/>
    <property type="match status" value="1"/>
</dbReference>
<keyword evidence="3" id="KW-1185">Reference proteome</keyword>
<protein>
    <submittedName>
        <fullName evidence="2">Helix-turn-helix transcriptional regulator</fullName>
    </submittedName>
</protein>